<feature type="domain" description="Response regulatory" evidence="6">
    <location>
        <begin position="7"/>
        <end position="122"/>
    </location>
</feature>
<sequence length="125" mass="14071">MNNEKYSIAIIDDETEILNVLSRFLSRNPDFSVTTYSNPITALSALGNSKADIVLLDIMMPQMNGLEVLEKLKAKDLEQKVIMMTAYSTLDKVLKSHKEGATNYVMKPFDSLQSLEKKILEVLKS</sequence>
<evidence type="ECO:0000256" key="1">
    <source>
        <dbReference type="ARBA" id="ARBA00001946"/>
    </source>
</evidence>
<name>A0AAD0SVE5_9BACT</name>
<evidence type="ECO:0000256" key="2">
    <source>
        <dbReference type="ARBA" id="ARBA00022500"/>
    </source>
</evidence>
<dbReference type="Proteomes" id="UP000263040">
    <property type="component" value="Chromosome"/>
</dbReference>
<organism evidence="7 8">
    <name type="scientific">Arcobacter suis CECT 7833</name>
    <dbReference type="NCBI Taxonomy" id="663365"/>
    <lineage>
        <taxon>Bacteria</taxon>
        <taxon>Pseudomonadati</taxon>
        <taxon>Campylobacterota</taxon>
        <taxon>Epsilonproteobacteria</taxon>
        <taxon>Campylobacterales</taxon>
        <taxon>Arcobacteraceae</taxon>
        <taxon>Arcobacter</taxon>
    </lineage>
</organism>
<evidence type="ECO:0000313" key="7">
    <source>
        <dbReference type="EMBL" id="AXX89042.1"/>
    </source>
</evidence>
<protein>
    <submittedName>
        <fullName evidence="7">Two-component system response regulator</fullName>
    </submittedName>
</protein>
<accession>A0AAD0SVE5</accession>
<dbReference type="GO" id="GO:0006935">
    <property type="term" value="P:chemotaxis"/>
    <property type="evidence" value="ECO:0007669"/>
    <property type="project" value="UniProtKB-KW"/>
</dbReference>
<dbReference type="PANTHER" id="PTHR44591:SF3">
    <property type="entry name" value="RESPONSE REGULATORY DOMAIN-CONTAINING PROTEIN"/>
    <property type="match status" value="1"/>
</dbReference>
<evidence type="ECO:0000256" key="3">
    <source>
        <dbReference type="ARBA" id="ARBA00022553"/>
    </source>
</evidence>
<dbReference type="GO" id="GO:0097588">
    <property type="term" value="P:archaeal or bacterial-type flagellum-dependent cell motility"/>
    <property type="evidence" value="ECO:0007669"/>
    <property type="project" value="UniProtKB-KW"/>
</dbReference>
<dbReference type="GO" id="GO:0000160">
    <property type="term" value="P:phosphorelay signal transduction system"/>
    <property type="evidence" value="ECO:0007669"/>
    <property type="project" value="InterPro"/>
</dbReference>
<evidence type="ECO:0000259" key="6">
    <source>
        <dbReference type="PROSITE" id="PS50110"/>
    </source>
</evidence>
<comment type="cofactor">
    <cofactor evidence="1">
        <name>Mg(2+)</name>
        <dbReference type="ChEBI" id="CHEBI:18420"/>
    </cofactor>
</comment>
<dbReference type="RefSeq" id="WP_118885600.1">
    <property type="nucleotide sequence ID" value="NZ_CP032100.1"/>
</dbReference>
<keyword evidence="8" id="KW-1185">Reference proteome</keyword>
<dbReference type="KEGG" id="asui:ASUIS_0536"/>
<evidence type="ECO:0000256" key="4">
    <source>
        <dbReference type="ARBA" id="ARBA00022779"/>
    </source>
</evidence>
<evidence type="ECO:0000313" key="8">
    <source>
        <dbReference type="Proteomes" id="UP000263040"/>
    </source>
</evidence>
<dbReference type="PROSITE" id="PS50110">
    <property type="entry name" value="RESPONSE_REGULATORY"/>
    <property type="match status" value="1"/>
</dbReference>
<evidence type="ECO:0000256" key="5">
    <source>
        <dbReference type="PROSITE-ProRule" id="PRU00169"/>
    </source>
</evidence>
<dbReference type="SUPFAM" id="SSF52172">
    <property type="entry name" value="CheY-like"/>
    <property type="match status" value="1"/>
</dbReference>
<dbReference type="Gene3D" id="3.40.50.2300">
    <property type="match status" value="1"/>
</dbReference>
<dbReference type="InterPro" id="IPR001789">
    <property type="entry name" value="Sig_transdc_resp-reg_receiver"/>
</dbReference>
<dbReference type="EMBL" id="CP032100">
    <property type="protein sequence ID" value="AXX89042.1"/>
    <property type="molecule type" value="Genomic_DNA"/>
</dbReference>
<dbReference type="PANTHER" id="PTHR44591">
    <property type="entry name" value="STRESS RESPONSE REGULATOR PROTEIN 1"/>
    <property type="match status" value="1"/>
</dbReference>
<dbReference type="CDD" id="cd00156">
    <property type="entry name" value="REC"/>
    <property type="match status" value="1"/>
</dbReference>
<dbReference type="SMART" id="SM00448">
    <property type="entry name" value="REC"/>
    <property type="match status" value="1"/>
</dbReference>
<feature type="modified residue" description="4-aspartylphosphate" evidence="5">
    <location>
        <position position="57"/>
    </location>
</feature>
<reference evidence="7 8" key="1">
    <citation type="submission" date="2018-08" db="EMBL/GenBank/DDBJ databases">
        <title>Complete genome of the Arcobacter suis type strain LMG 26152.</title>
        <authorList>
            <person name="Miller W.G."/>
            <person name="Yee E."/>
            <person name="Bono J.L."/>
        </authorList>
    </citation>
    <scope>NUCLEOTIDE SEQUENCE [LARGE SCALE GENOMIC DNA]</scope>
    <source>
        <strain evidence="7 8">CECT 7833</strain>
    </source>
</reference>
<dbReference type="Pfam" id="PF00072">
    <property type="entry name" value="Response_reg"/>
    <property type="match status" value="1"/>
</dbReference>
<keyword evidence="2" id="KW-0145">Chemotaxis</keyword>
<dbReference type="InterPro" id="IPR050595">
    <property type="entry name" value="Bact_response_regulator"/>
</dbReference>
<dbReference type="InterPro" id="IPR011006">
    <property type="entry name" value="CheY-like_superfamily"/>
</dbReference>
<proteinExistence type="predicted"/>
<keyword evidence="4" id="KW-0283">Flagellar rotation</keyword>
<keyword evidence="3 5" id="KW-0597">Phosphoprotein</keyword>
<gene>
    <name evidence="7" type="ORF">ASUIS_0536</name>
</gene>
<dbReference type="AlphaFoldDB" id="A0AAD0SVE5"/>